<organism evidence="3 4">
    <name type="scientific">Panagrellus redivivus</name>
    <name type="common">Microworm</name>
    <dbReference type="NCBI Taxonomy" id="6233"/>
    <lineage>
        <taxon>Eukaryota</taxon>
        <taxon>Metazoa</taxon>
        <taxon>Ecdysozoa</taxon>
        <taxon>Nematoda</taxon>
        <taxon>Chromadorea</taxon>
        <taxon>Rhabditida</taxon>
        <taxon>Tylenchina</taxon>
        <taxon>Panagrolaimomorpha</taxon>
        <taxon>Panagrolaimoidea</taxon>
        <taxon>Panagrolaimidae</taxon>
        <taxon>Panagrellus</taxon>
    </lineage>
</organism>
<evidence type="ECO:0000256" key="1">
    <source>
        <dbReference type="SAM" id="MobiDB-lite"/>
    </source>
</evidence>
<feature type="signal peptide" evidence="2">
    <location>
        <begin position="1"/>
        <end position="19"/>
    </location>
</feature>
<keyword evidence="2" id="KW-0732">Signal</keyword>
<evidence type="ECO:0000313" key="4">
    <source>
        <dbReference type="WBParaSite" id="Pan_g4494.t1"/>
    </source>
</evidence>
<dbReference type="Proteomes" id="UP000492821">
    <property type="component" value="Unassembled WGS sequence"/>
</dbReference>
<dbReference type="WBParaSite" id="Pan_g4494.t1">
    <property type="protein sequence ID" value="Pan_g4494.t1"/>
    <property type="gene ID" value="Pan_g4494"/>
</dbReference>
<evidence type="ECO:0000256" key="2">
    <source>
        <dbReference type="SAM" id="SignalP"/>
    </source>
</evidence>
<reference evidence="3" key="1">
    <citation type="journal article" date="2013" name="Genetics">
        <title>The draft genome and transcriptome of Panagrellus redivivus are shaped by the harsh demands of a free-living lifestyle.</title>
        <authorList>
            <person name="Srinivasan J."/>
            <person name="Dillman A.R."/>
            <person name="Macchietto M.G."/>
            <person name="Heikkinen L."/>
            <person name="Lakso M."/>
            <person name="Fracchia K.M."/>
            <person name="Antoshechkin I."/>
            <person name="Mortazavi A."/>
            <person name="Wong G."/>
            <person name="Sternberg P.W."/>
        </authorList>
    </citation>
    <scope>NUCLEOTIDE SEQUENCE [LARGE SCALE GENOMIC DNA]</scope>
    <source>
        <strain evidence="3">MT8872</strain>
    </source>
</reference>
<proteinExistence type="predicted"/>
<reference evidence="4" key="2">
    <citation type="submission" date="2020-10" db="UniProtKB">
        <authorList>
            <consortium name="WormBaseParasite"/>
        </authorList>
    </citation>
    <scope>IDENTIFICATION</scope>
</reference>
<sequence>MRALSCLLVLICTVSSNLAYETPGLEVVILIKATNGSVDSTYFSSEIVPLIETISKELIFPEDVSTKQREFARISVSVGGTSDDWPIVSLRNQSRSEFLASLKKLNLAEGNANVGNTGAIKSAVETLYASSVAIYRLVVLLTDEVLMSDSESDDAKRLLVITDHRIYIIGIPSIQNPIFTASLPAAFKLTAESDNVFRSISEALSRPTSSITDVMISFDDLLNDRLVFILPGELPNWHVKPSNTYNVSHGGNVYDKLVQISQTPDFQYLDIVLLTQADVFPQNTTNSMFDLADQPNVNVFVQGCGDPRGLEIGGDSPGSPRGCPQGSPGTEKS</sequence>
<dbReference type="AlphaFoldDB" id="A0A7E4VXK8"/>
<protein>
    <submittedName>
        <fullName evidence="4">VWFA domain-containing protein</fullName>
    </submittedName>
</protein>
<keyword evidence="3" id="KW-1185">Reference proteome</keyword>
<feature type="chain" id="PRO_5028919619" evidence="2">
    <location>
        <begin position="20"/>
        <end position="333"/>
    </location>
</feature>
<evidence type="ECO:0000313" key="3">
    <source>
        <dbReference type="Proteomes" id="UP000492821"/>
    </source>
</evidence>
<name>A0A7E4VXK8_PANRE</name>
<feature type="region of interest" description="Disordered" evidence="1">
    <location>
        <begin position="308"/>
        <end position="333"/>
    </location>
</feature>
<accession>A0A7E4VXK8</accession>